<accession>A0A914WIS9</accession>
<keyword evidence="2" id="KW-1185">Reference proteome</keyword>
<evidence type="ECO:0000313" key="2">
    <source>
        <dbReference type="Proteomes" id="UP000887566"/>
    </source>
</evidence>
<dbReference type="Proteomes" id="UP000887566">
    <property type="component" value="Unplaced"/>
</dbReference>
<sequence length="151" mass="16818">MIAVVIDASGQFKDDENAGQLQSIEATAEQTEEQQSFIISRKSERHVSPKRRHPSGENVIDDVREVRAKRHKGGQIRIARFTFAPRRCRDLSPARQKIRRRWPVVRCGGRYTIIGESPPPIGDEDAMSGKLPTGPTDPDGSVFSARCAVPQ</sequence>
<proteinExistence type="predicted"/>
<organism evidence="2 3">
    <name type="scientific">Plectus sambesii</name>
    <dbReference type="NCBI Taxonomy" id="2011161"/>
    <lineage>
        <taxon>Eukaryota</taxon>
        <taxon>Metazoa</taxon>
        <taxon>Ecdysozoa</taxon>
        <taxon>Nematoda</taxon>
        <taxon>Chromadorea</taxon>
        <taxon>Plectida</taxon>
        <taxon>Plectina</taxon>
        <taxon>Plectoidea</taxon>
        <taxon>Plectidae</taxon>
        <taxon>Plectus</taxon>
    </lineage>
</organism>
<evidence type="ECO:0000313" key="3">
    <source>
        <dbReference type="WBParaSite" id="PSAMB.scaffold4237size15250.g23820.t1"/>
    </source>
</evidence>
<name>A0A914WIS9_9BILA</name>
<evidence type="ECO:0000256" key="1">
    <source>
        <dbReference type="SAM" id="MobiDB-lite"/>
    </source>
</evidence>
<reference evidence="3" key="1">
    <citation type="submission" date="2022-11" db="UniProtKB">
        <authorList>
            <consortium name="WormBaseParasite"/>
        </authorList>
    </citation>
    <scope>IDENTIFICATION</scope>
</reference>
<protein>
    <submittedName>
        <fullName evidence="3">Uncharacterized protein</fullName>
    </submittedName>
</protein>
<dbReference type="WBParaSite" id="PSAMB.scaffold4237size15250.g23820.t1">
    <property type="protein sequence ID" value="PSAMB.scaffold4237size15250.g23820.t1"/>
    <property type="gene ID" value="PSAMB.scaffold4237size15250.g23820"/>
</dbReference>
<feature type="region of interest" description="Disordered" evidence="1">
    <location>
        <begin position="115"/>
        <end position="151"/>
    </location>
</feature>
<dbReference type="AlphaFoldDB" id="A0A914WIS9"/>